<reference evidence="1" key="1">
    <citation type="journal article" date="2014" name="Front. Microbiol.">
        <title>High frequency of phylogenetically diverse reductive dehalogenase-homologous genes in deep subseafloor sedimentary metagenomes.</title>
        <authorList>
            <person name="Kawai M."/>
            <person name="Futagami T."/>
            <person name="Toyoda A."/>
            <person name="Takaki Y."/>
            <person name="Nishi S."/>
            <person name="Hori S."/>
            <person name="Arai W."/>
            <person name="Tsubouchi T."/>
            <person name="Morono Y."/>
            <person name="Uchiyama I."/>
            <person name="Ito T."/>
            <person name="Fujiyama A."/>
            <person name="Inagaki F."/>
            <person name="Takami H."/>
        </authorList>
    </citation>
    <scope>NUCLEOTIDE SEQUENCE</scope>
    <source>
        <strain evidence="1">Expedition CK06-06</strain>
    </source>
</reference>
<dbReference type="EMBL" id="BARW01028522">
    <property type="protein sequence ID" value="GAJ13819.1"/>
    <property type="molecule type" value="Genomic_DNA"/>
</dbReference>
<comment type="caution">
    <text evidence="1">The sequence shown here is derived from an EMBL/GenBank/DDBJ whole genome shotgun (WGS) entry which is preliminary data.</text>
</comment>
<proteinExistence type="predicted"/>
<organism evidence="1">
    <name type="scientific">marine sediment metagenome</name>
    <dbReference type="NCBI Taxonomy" id="412755"/>
    <lineage>
        <taxon>unclassified sequences</taxon>
        <taxon>metagenomes</taxon>
        <taxon>ecological metagenomes</taxon>
    </lineage>
</organism>
<feature type="non-terminal residue" evidence="1">
    <location>
        <position position="214"/>
    </location>
</feature>
<dbReference type="Pfam" id="PF24389">
    <property type="entry name" value="ORC-CDC6-like"/>
    <property type="match status" value="1"/>
</dbReference>
<dbReference type="AlphaFoldDB" id="X1U8K6"/>
<gene>
    <name evidence="1" type="ORF">S12H4_46032</name>
</gene>
<dbReference type="InterPro" id="IPR056955">
    <property type="entry name" value="ORC-CDC6-like"/>
</dbReference>
<accession>X1U8K6</accession>
<sequence length="214" mass="24516">MAERVFLKEIDPLLDRMIEEDRAVGLWEPTKVLSLFESAWTKAQYGPQEEMKLRDPFDYITAEHIVSDELLVRLFAESCPWVKDVSSPNPALLTGPRGCGKSMVFRRVSLKALLYRSAKEIAESQIVGFYVSCSADLRNRLGWLTTESAAHRVRRAVVHYFNLLLTREIIQTLAIVGERDDREELFGFGSGEERKVHSFLMEKLEVTAPELLRL</sequence>
<name>X1U8K6_9ZZZZ</name>
<evidence type="ECO:0000313" key="1">
    <source>
        <dbReference type="EMBL" id="GAJ13819.1"/>
    </source>
</evidence>
<protein>
    <submittedName>
        <fullName evidence="1">Uncharacterized protein</fullName>
    </submittedName>
</protein>